<evidence type="ECO:0008006" key="3">
    <source>
        <dbReference type="Google" id="ProtNLM"/>
    </source>
</evidence>
<feature type="coiled-coil region" evidence="1">
    <location>
        <begin position="9"/>
        <end position="36"/>
    </location>
</feature>
<organism evidence="2">
    <name type="scientific">Podoviridae sp. ct9P15</name>
    <dbReference type="NCBI Taxonomy" id="2826543"/>
    <lineage>
        <taxon>Viruses</taxon>
        <taxon>Duplodnaviria</taxon>
        <taxon>Heunggongvirae</taxon>
        <taxon>Uroviricota</taxon>
        <taxon>Caudoviricetes</taxon>
    </lineage>
</organism>
<sequence>MSAFGGMSVTRHQNSIAKAQANIARINAQSMELQAQAVLRANESATVRKTMEAGRVKSAQRAALAANGVAVGEGSAAEVQASTDIIKEMDKNQMKENAVRNAWGYRMQAANYEGQALMAEASKQSVGLNFATSILNTASQVGSNYMLMSANGVFKDAGNNGTQTAATTKFAQPGDSLTLKQTPTIEVGGAKIPMLGSTQAAPTFQYGVKLY</sequence>
<name>A0A8S5MGB5_9CAUD</name>
<protein>
    <recommendedName>
        <fullName evidence="3">Internal virion protein</fullName>
    </recommendedName>
</protein>
<accession>A0A8S5MGB5</accession>
<keyword evidence="1" id="KW-0175">Coiled coil</keyword>
<proteinExistence type="predicted"/>
<dbReference type="EMBL" id="BK014892">
    <property type="protein sequence ID" value="DAD80963.1"/>
    <property type="molecule type" value="Genomic_DNA"/>
</dbReference>
<reference evidence="2" key="1">
    <citation type="journal article" date="2021" name="Proc. Natl. Acad. Sci. U.S.A.">
        <title>A Catalog of Tens of Thousands of Viruses from Human Metagenomes Reveals Hidden Associations with Chronic Diseases.</title>
        <authorList>
            <person name="Tisza M.J."/>
            <person name="Buck C.B."/>
        </authorList>
    </citation>
    <scope>NUCLEOTIDE SEQUENCE</scope>
    <source>
        <strain evidence="2">Ct9P15</strain>
    </source>
</reference>
<evidence type="ECO:0000256" key="1">
    <source>
        <dbReference type="SAM" id="Coils"/>
    </source>
</evidence>
<evidence type="ECO:0000313" key="2">
    <source>
        <dbReference type="EMBL" id="DAD80963.1"/>
    </source>
</evidence>